<sequence length="417" mass="47895">MNILSNFVNKLLKQKKEKKQKEKDHSSFVTLRKEQSVTFKLTMNGVAVKPPVQIPESISIRDVLNNCNIATALKGELLMSTEPPVQPIYAALGNSLIGALYDAYKNHYAISIRPDDVWLTIIIELTEYVDNHAEEMRHCFVTNEEKKTLTVIDESYSHTVDHWAGLIKKMSNLIDKNTKANVRDFIEPQFTTTTPNDSLIGRVALMGAMKNYFEYEFNLVCGIPQVTLMGTIEDWEKLKVKIIELGNKFAENQPQLGWWSNILVPIANKFISSYNGKRNENFWQSCIDFHNVRDISSCLFELPMKRPNKKNSSYFTGWALAFSPFIKGQWRLDNPRNILKSGFYGKVSPTYTKTSAVQVDFKVKENGFTYYFYAGSIVNTYQKDTNTIRPNFDFAMFKVPEDGLDSSYKHKIDDENN</sequence>
<gene>
    <name evidence="2" type="primary">LOC105849841</name>
</gene>
<reference evidence="1" key="1">
    <citation type="submission" date="2025-05" db="UniProtKB">
        <authorList>
            <consortium name="RefSeq"/>
        </authorList>
    </citation>
    <scope>NUCLEOTIDE SEQUENCE [LARGE SCALE GENOMIC DNA]</scope>
</reference>
<dbReference type="Proteomes" id="UP001652625">
    <property type="component" value="Chromosome 01"/>
</dbReference>
<name>A0ABM4B3V3_HYDVU</name>
<proteinExistence type="predicted"/>
<dbReference type="PANTHER" id="PTHR31252:SF11">
    <property type="entry name" value="DUF4419 DOMAIN-CONTAINING PROTEIN"/>
    <property type="match status" value="1"/>
</dbReference>
<dbReference type="InterPro" id="IPR025533">
    <property type="entry name" value="DUF4419"/>
</dbReference>
<dbReference type="PANTHER" id="PTHR31252">
    <property type="entry name" value="DUF4419 DOMAIN-CONTAINING PROTEIN"/>
    <property type="match status" value="1"/>
</dbReference>
<reference evidence="2" key="2">
    <citation type="submission" date="2025-08" db="UniProtKB">
        <authorList>
            <consortium name="RefSeq"/>
        </authorList>
    </citation>
    <scope>IDENTIFICATION</scope>
</reference>
<dbReference type="Pfam" id="PF14388">
    <property type="entry name" value="DUF4419"/>
    <property type="match status" value="1"/>
</dbReference>
<evidence type="ECO:0000313" key="1">
    <source>
        <dbReference type="Proteomes" id="UP001652625"/>
    </source>
</evidence>
<accession>A0ABM4B3V3</accession>
<dbReference type="RefSeq" id="XP_065643502.1">
    <property type="nucleotide sequence ID" value="XM_065787430.1"/>
</dbReference>
<dbReference type="GeneID" id="105849841"/>
<organism evidence="1 2">
    <name type="scientific">Hydra vulgaris</name>
    <name type="common">Hydra</name>
    <name type="synonym">Hydra attenuata</name>
    <dbReference type="NCBI Taxonomy" id="6087"/>
    <lineage>
        <taxon>Eukaryota</taxon>
        <taxon>Metazoa</taxon>
        <taxon>Cnidaria</taxon>
        <taxon>Hydrozoa</taxon>
        <taxon>Hydroidolina</taxon>
        <taxon>Anthoathecata</taxon>
        <taxon>Aplanulata</taxon>
        <taxon>Hydridae</taxon>
        <taxon>Hydra</taxon>
    </lineage>
</organism>
<protein>
    <submittedName>
        <fullName evidence="2">Uncharacterized protein LOC105849841 isoform X2</fullName>
    </submittedName>
</protein>
<evidence type="ECO:0000313" key="2">
    <source>
        <dbReference type="RefSeq" id="XP_065643502.1"/>
    </source>
</evidence>
<keyword evidence="1" id="KW-1185">Reference proteome</keyword>